<keyword evidence="5" id="KW-0408">Iron</keyword>
<reference evidence="9 10" key="1">
    <citation type="submission" date="2019-04" db="EMBL/GenBank/DDBJ databases">
        <authorList>
            <person name="Embree M."/>
            <person name="Gaffney J.R."/>
        </authorList>
    </citation>
    <scope>NUCLEOTIDE SEQUENCE [LARGE SCALE GENOMIC DNA]</scope>
    <source>
        <strain evidence="9 10">JE7A12</strain>
    </source>
</reference>
<keyword evidence="2" id="KW-0808">Transferase</keyword>
<dbReference type="Proteomes" id="UP000301475">
    <property type="component" value="Chromosome"/>
</dbReference>
<dbReference type="GO" id="GO:0070525">
    <property type="term" value="P:tRNA threonylcarbamoyladenosine metabolic process"/>
    <property type="evidence" value="ECO:0007669"/>
    <property type="project" value="UniProtKB-ARBA"/>
</dbReference>
<evidence type="ECO:0000256" key="1">
    <source>
        <dbReference type="ARBA" id="ARBA00012156"/>
    </source>
</evidence>
<dbReference type="AlphaFoldDB" id="A0A4V1G5E1"/>
<dbReference type="InterPro" id="IPR017860">
    <property type="entry name" value="Peptidase_M22_CS"/>
</dbReference>
<keyword evidence="6" id="KW-0012">Acyltransferase</keyword>
<dbReference type="KEGG" id="ruj:E5Z56_11290"/>
<dbReference type="PRINTS" id="PR00789">
    <property type="entry name" value="OSIALOPTASE"/>
</dbReference>
<dbReference type="GO" id="GO:0046872">
    <property type="term" value="F:metal ion binding"/>
    <property type="evidence" value="ECO:0007669"/>
    <property type="project" value="UniProtKB-KW"/>
</dbReference>
<dbReference type="GO" id="GO:0006400">
    <property type="term" value="P:tRNA modification"/>
    <property type="evidence" value="ECO:0007669"/>
    <property type="project" value="UniProtKB-ARBA"/>
</dbReference>
<feature type="domain" description="Gcp-like" evidence="8">
    <location>
        <begin position="41"/>
        <end position="297"/>
    </location>
</feature>
<dbReference type="PANTHER" id="PTHR11735:SF6">
    <property type="entry name" value="TRNA N6-ADENOSINE THREONYLCARBAMOYLTRANSFERASE, MITOCHONDRIAL"/>
    <property type="match status" value="1"/>
</dbReference>
<dbReference type="EMBL" id="CP039381">
    <property type="protein sequence ID" value="QCT07903.1"/>
    <property type="molecule type" value="Genomic_DNA"/>
</dbReference>
<organism evidence="9 10">
    <name type="scientific">Ruminococcus bovis</name>
    <dbReference type="NCBI Taxonomy" id="2564099"/>
    <lineage>
        <taxon>Bacteria</taxon>
        <taxon>Bacillati</taxon>
        <taxon>Bacillota</taxon>
        <taxon>Clostridia</taxon>
        <taxon>Eubacteriales</taxon>
        <taxon>Oscillospiraceae</taxon>
        <taxon>Ruminococcus</taxon>
    </lineage>
</organism>
<dbReference type="InterPro" id="IPR000905">
    <property type="entry name" value="Gcp-like_dom"/>
</dbReference>
<name>A0A4V1G5E1_9FIRM</name>
<dbReference type="InterPro" id="IPR017861">
    <property type="entry name" value="KAE1/TsaD"/>
</dbReference>
<evidence type="ECO:0000313" key="10">
    <source>
        <dbReference type="Proteomes" id="UP000301475"/>
    </source>
</evidence>
<comment type="catalytic activity">
    <reaction evidence="7">
        <text>L-threonylcarbamoyladenylate + adenosine(37) in tRNA = N(6)-L-threonylcarbamoyladenosine(37) in tRNA + AMP + H(+)</text>
        <dbReference type="Rhea" id="RHEA:37059"/>
        <dbReference type="Rhea" id="RHEA-COMP:10162"/>
        <dbReference type="Rhea" id="RHEA-COMP:10163"/>
        <dbReference type="ChEBI" id="CHEBI:15378"/>
        <dbReference type="ChEBI" id="CHEBI:73682"/>
        <dbReference type="ChEBI" id="CHEBI:74411"/>
        <dbReference type="ChEBI" id="CHEBI:74418"/>
        <dbReference type="ChEBI" id="CHEBI:456215"/>
        <dbReference type="EC" id="2.3.1.234"/>
    </reaction>
</comment>
<evidence type="ECO:0000256" key="3">
    <source>
        <dbReference type="ARBA" id="ARBA00022694"/>
    </source>
</evidence>
<keyword evidence="4" id="KW-0479">Metal-binding</keyword>
<dbReference type="InterPro" id="IPR043129">
    <property type="entry name" value="ATPase_NBD"/>
</dbReference>
<evidence type="ECO:0000256" key="2">
    <source>
        <dbReference type="ARBA" id="ARBA00022679"/>
    </source>
</evidence>
<accession>A0A4V1G5E1</accession>
<protein>
    <recommendedName>
        <fullName evidence="1">N(6)-L-threonylcarbamoyladenine synthase</fullName>
        <ecNumber evidence="1">2.3.1.234</ecNumber>
    </recommendedName>
</protein>
<keyword evidence="10" id="KW-1185">Reference proteome</keyword>
<evidence type="ECO:0000259" key="8">
    <source>
        <dbReference type="Pfam" id="PF00814"/>
    </source>
</evidence>
<evidence type="ECO:0000256" key="6">
    <source>
        <dbReference type="ARBA" id="ARBA00023315"/>
    </source>
</evidence>
<dbReference type="OrthoDB" id="1675500at2"/>
<evidence type="ECO:0000256" key="7">
    <source>
        <dbReference type="ARBA" id="ARBA00048117"/>
    </source>
</evidence>
<dbReference type="SUPFAM" id="SSF53067">
    <property type="entry name" value="Actin-like ATPase domain"/>
    <property type="match status" value="1"/>
</dbReference>
<dbReference type="PANTHER" id="PTHR11735">
    <property type="entry name" value="TRNA N6-ADENOSINE THREONYLCARBAMOYLTRANSFERASE"/>
    <property type="match status" value="1"/>
</dbReference>
<gene>
    <name evidence="9" type="ORF">E5Z56_11290</name>
</gene>
<evidence type="ECO:0000256" key="5">
    <source>
        <dbReference type="ARBA" id="ARBA00023004"/>
    </source>
</evidence>
<dbReference type="EC" id="2.3.1.234" evidence="1"/>
<keyword evidence="3" id="KW-0819">tRNA processing</keyword>
<dbReference type="GO" id="GO:0061711">
    <property type="term" value="F:tRNA N(6)-L-threonylcarbamoyladenine synthase activity"/>
    <property type="evidence" value="ECO:0007669"/>
    <property type="project" value="UniProtKB-EC"/>
</dbReference>
<dbReference type="Gene3D" id="3.30.420.40">
    <property type="match status" value="2"/>
</dbReference>
<sequence length="310" mass="34126">MPLFLGIDTSNYTTSVALYDSDNHKDYSARKLLPVKVGEKGIRQSDAVFHHTQQLPDLVEKVKKYIDKPITAVGVSAKPRPVEGSYMPCFTVGLGLARSLSTLLNVPLYEFTHQHGHIVSALYSANRLDLIGKEFISFHVSGGTTEALLVDEDFNIDLVANTLDLNAGQAVDRIGLLLGCTFPCGKELEKLALNFKGKVKPKPTLKGTNCCISGVENQCKKMIDNNVPKEEVAFYCLKYIEETIYKMAIALKDKYGDLPLVFAGGVMSNSIIRESMEKRLDCVFAKPEYSTDNAVGISCLAYRGWKDATG</sequence>
<evidence type="ECO:0000256" key="4">
    <source>
        <dbReference type="ARBA" id="ARBA00022723"/>
    </source>
</evidence>
<dbReference type="Pfam" id="PF00814">
    <property type="entry name" value="TsaD"/>
    <property type="match status" value="1"/>
</dbReference>
<dbReference type="PROSITE" id="PS01016">
    <property type="entry name" value="GLYCOPROTEASE"/>
    <property type="match status" value="1"/>
</dbReference>
<proteinExistence type="predicted"/>
<dbReference type="RefSeq" id="WP_138157877.1">
    <property type="nucleotide sequence ID" value="NZ_CP039381.1"/>
</dbReference>
<evidence type="ECO:0000313" key="9">
    <source>
        <dbReference type="EMBL" id="QCT07903.1"/>
    </source>
</evidence>